<dbReference type="EMBL" id="JXJQ01000009">
    <property type="protein sequence ID" value="KJY60935.1"/>
    <property type="molecule type" value="Genomic_DNA"/>
</dbReference>
<dbReference type="PATRIC" id="fig|1218492.5.peg.1267"/>
<evidence type="ECO:0000313" key="2">
    <source>
        <dbReference type="EMBL" id="KJY60935.1"/>
    </source>
</evidence>
<dbReference type="SUPFAM" id="SSF53448">
    <property type="entry name" value="Nucleotide-diphospho-sugar transferases"/>
    <property type="match status" value="1"/>
</dbReference>
<dbReference type="STRING" id="1218492.JG30_11230"/>
<feature type="domain" description="Glycosyltransferase 2-like" evidence="1">
    <location>
        <begin position="6"/>
        <end position="138"/>
    </location>
</feature>
<evidence type="ECO:0000313" key="3">
    <source>
        <dbReference type="Proteomes" id="UP000033558"/>
    </source>
</evidence>
<comment type="caution">
    <text evidence="2">The sequence shown here is derived from an EMBL/GenBank/DDBJ whole genome shotgun (WGS) entry which is preliminary data.</text>
</comment>
<dbReference type="GO" id="GO:0016758">
    <property type="term" value="F:hexosyltransferase activity"/>
    <property type="evidence" value="ECO:0007669"/>
    <property type="project" value="UniProtKB-ARBA"/>
</dbReference>
<gene>
    <name evidence="2" type="ORF">JG30_11230</name>
</gene>
<dbReference type="HOGENOM" id="CLU_025996_2_1_9"/>
<dbReference type="AlphaFoldDB" id="A0A0F4LQW2"/>
<dbReference type="OrthoDB" id="9802649at2"/>
<protein>
    <submittedName>
        <fullName evidence="2">Glycosyltransferase-like protein</fullName>
    </submittedName>
</protein>
<evidence type="ECO:0000259" key="1">
    <source>
        <dbReference type="Pfam" id="PF00535"/>
    </source>
</evidence>
<organism evidence="2 3">
    <name type="scientific">Bombilactobacillus mellifer</name>
    <dbReference type="NCBI Taxonomy" id="1218492"/>
    <lineage>
        <taxon>Bacteria</taxon>
        <taxon>Bacillati</taxon>
        <taxon>Bacillota</taxon>
        <taxon>Bacilli</taxon>
        <taxon>Lactobacillales</taxon>
        <taxon>Lactobacillaceae</taxon>
        <taxon>Bombilactobacillus</taxon>
    </lineage>
</organism>
<dbReference type="RefSeq" id="WP_046316928.1">
    <property type="nucleotide sequence ID" value="NZ_JBHSZT010000010.1"/>
</dbReference>
<dbReference type="PANTHER" id="PTHR22916">
    <property type="entry name" value="GLYCOSYLTRANSFERASE"/>
    <property type="match status" value="1"/>
</dbReference>
<dbReference type="InterPro" id="IPR001173">
    <property type="entry name" value="Glyco_trans_2-like"/>
</dbReference>
<accession>A0A0F4LQW2</accession>
<sequence>MKDIAVLISTYNGEKYLKEQLDSILLQKFSKANYRMNIFIRDDGSSDDTVNIIHNYSEKYSNIFLLDSDKNLGFSLSFLTLLKQISADYYFFSDQDDVWMPGKVELFLDMITKNNNDQFICGVFSDSWIADEQAISTGKRLLAFRSNQIFNGELKFEQQIFETFVPGSSLCINKLARNKILNYNLNLLSQLEPHDFLIALIISYYGKLYFINTPTLFYRQTGENLIGARNTNKKSYLWRLKHIKNRVSDVQMAMAVGGYISDKKSKFSSEIYNISAGNFSFLKKLLFFMKYRHLVSPKHFILMPLVYSVLMKKALKIKKE</sequence>
<dbReference type="Gene3D" id="3.90.550.10">
    <property type="entry name" value="Spore Coat Polysaccharide Biosynthesis Protein SpsA, Chain A"/>
    <property type="match status" value="1"/>
</dbReference>
<dbReference type="PANTHER" id="PTHR22916:SF3">
    <property type="entry name" value="UDP-GLCNAC:BETAGAL BETA-1,3-N-ACETYLGLUCOSAMINYLTRANSFERASE-LIKE PROTEIN 1"/>
    <property type="match status" value="1"/>
</dbReference>
<dbReference type="Pfam" id="PF00535">
    <property type="entry name" value="Glycos_transf_2"/>
    <property type="match status" value="1"/>
</dbReference>
<keyword evidence="3" id="KW-1185">Reference proteome</keyword>
<reference evidence="2 3" key="1">
    <citation type="submission" date="2015-01" db="EMBL/GenBank/DDBJ databases">
        <title>Comparative genomics of the lactic acid bacteria isolated from the honey bee gut.</title>
        <authorList>
            <person name="Ellegaard K.M."/>
            <person name="Tamarit D."/>
            <person name="Javelind E."/>
            <person name="Olofsson T."/>
            <person name="Andersson S.G."/>
            <person name="Vasquez A."/>
        </authorList>
    </citation>
    <scope>NUCLEOTIDE SEQUENCE [LARGE SCALE GENOMIC DNA]</scope>
    <source>
        <strain evidence="2 3">Bin4</strain>
    </source>
</reference>
<keyword evidence="2" id="KW-0808">Transferase</keyword>
<dbReference type="CDD" id="cd04196">
    <property type="entry name" value="GT_2_like_d"/>
    <property type="match status" value="1"/>
</dbReference>
<dbReference type="InterPro" id="IPR029044">
    <property type="entry name" value="Nucleotide-diphossugar_trans"/>
</dbReference>
<dbReference type="Proteomes" id="UP000033558">
    <property type="component" value="Unassembled WGS sequence"/>
</dbReference>
<proteinExistence type="predicted"/>
<name>A0A0F4LQW2_9LACO</name>